<evidence type="ECO:0008006" key="6">
    <source>
        <dbReference type="Google" id="ProtNLM"/>
    </source>
</evidence>
<dbReference type="AlphaFoldDB" id="R4XG47"/>
<organism evidence="4 5">
    <name type="scientific">Taphrina deformans (strain PYCC 5710 / ATCC 11124 / CBS 356.35 / IMI 108563 / JCM 9778 / NBRC 8474)</name>
    <name type="common">Peach leaf curl fungus</name>
    <name type="synonym">Lalaria deformans</name>
    <dbReference type="NCBI Taxonomy" id="1097556"/>
    <lineage>
        <taxon>Eukaryota</taxon>
        <taxon>Fungi</taxon>
        <taxon>Dikarya</taxon>
        <taxon>Ascomycota</taxon>
        <taxon>Taphrinomycotina</taxon>
        <taxon>Taphrinomycetes</taxon>
        <taxon>Taphrinales</taxon>
        <taxon>Taphrinaceae</taxon>
        <taxon>Taphrina</taxon>
    </lineage>
</organism>
<feature type="non-terminal residue" evidence="4">
    <location>
        <position position="278"/>
    </location>
</feature>
<dbReference type="SUPFAM" id="SSF51735">
    <property type="entry name" value="NAD(P)-binding Rossmann-fold domains"/>
    <property type="match status" value="1"/>
</dbReference>
<dbReference type="PANTHER" id="PTHR43491:SF2">
    <property type="entry name" value="UDP-N-ACETYL-D-MANNOSAMINE DEHYDROGENASE"/>
    <property type="match status" value="1"/>
</dbReference>
<sequence>MALSIETHQRRGVSWANFENAPSTPPPEVSETTLASTSIQHDTTPVVAVIGCGYVGAHLVEIFGQHFEVVAFDVSEARMKTFSAECKYWPKVQCTTTPSDLVRATHFLISVPTLLTADKKSVDTSYVRSAISTVMTYARTGATIVIESSVAVGMTRSLLEALVTERGLLAGMSPERVDPGRSWPPLENVAKIISGLNPESLESIKRIYDVAFSNLVCVSSPEVAEMTKLYENCQRMVCIAFANEMSDACAGHNIDPYEVSRAAATKPFGFMPYTPSMG</sequence>
<dbReference type="STRING" id="1097556.R4XG47"/>
<keyword evidence="5" id="KW-1185">Reference proteome</keyword>
<dbReference type="PIRSF" id="PIRSF500136">
    <property type="entry name" value="UDP_ManNAc_DH"/>
    <property type="match status" value="1"/>
</dbReference>
<evidence type="ECO:0000259" key="2">
    <source>
        <dbReference type="Pfam" id="PF00984"/>
    </source>
</evidence>
<dbReference type="SUPFAM" id="SSF48179">
    <property type="entry name" value="6-phosphogluconate dehydrogenase C-terminal domain-like"/>
    <property type="match status" value="1"/>
</dbReference>
<dbReference type="PANTHER" id="PTHR43491">
    <property type="entry name" value="UDP-N-ACETYL-D-MANNOSAMINE DEHYDROGENASE"/>
    <property type="match status" value="1"/>
</dbReference>
<comment type="similarity">
    <text evidence="1">Belongs to the UDP-glucose/GDP-mannose dehydrogenase family.</text>
</comment>
<reference evidence="4 5" key="1">
    <citation type="journal article" date="2013" name="MBio">
        <title>Genome sequencing of the plant pathogen Taphrina deformans, the causal agent of peach leaf curl.</title>
        <authorList>
            <person name="Cisse O.H."/>
            <person name="Almeida J.M.G.C.F."/>
            <person name="Fonseca A."/>
            <person name="Kumar A.A."/>
            <person name="Salojaervi J."/>
            <person name="Overmyer K."/>
            <person name="Hauser P.M."/>
            <person name="Pagni M."/>
        </authorList>
    </citation>
    <scope>NUCLEOTIDE SEQUENCE [LARGE SCALE GENOMIC DNA]</scope>
    <source>
        <strain evidence="5">PYCC 5710 / ATCC 11124 / CBS 356.35 / IMI 108563 / JCM 9778 / NBRC 8474</strain>
    </source>
</reference>
<protein>
    <recommendedName>
        <fullName evidence="6">UDP-glucose/GDP-mannose dehydrogenase N-terminal domain-containing protein</fullName>
    </recommendedName>
</protein>
<dbReference type="OrthoDB" id="5059218at2759"/>
<dbReference type="GO" id="GO:0051287">
    <property type="term" value="F:NAD binding"/>
    <property type="evidence" value="ECO:0007669"/>
    <property type="project" value="InterPro"/>
</dbReference>
<dbReference type="VEuPathDB" id="FungiDB:TAPDE_005217"/>
<evidence type="ECO:0000313" key="5">
    <source>
        <dbReference type="Proteomes" id="UP000013776"/>
    </source>
</evidence>
<feature type="domain" description="UDP-glucose/GDP-mannose dehydrogenase dimerisation" evidence="2">
    <location>
        <begin position="223"/>
        <end position="278"/>
    </location>
</feature>
<proteinExistence type="inferred from homology"/>
<comment type="caution">
    <text evidence="4">The sequence shown here is derived from an EMBL/GenBank/DDBJ whole genome shotgun (WGS) entry which is preliminary data.</text>
</comment>
<dbReference type="InterPro" id="IPR017476">
    <property type="entry name" value="UDP-Glc/GDP-Man"/>
</dbReference>
<name>R4XG47_TAPDE</name>
<gene>
    <name evidence="4" type="ORF">TAPDE_005217</name>
</gene>
<dbReference type="InterPro" id="IPR028359">
    <property type="entry name" value="UDP_ManNAc/GlcNAc_DH"/>
</dbReference>
<dbReference type="InterPro" id="IPR036291">
    <property type="entry name" value="NAD(P)-bd_dom_sf"/>
</dbReference>
<dbReference type="InterPro" id="IPR008927">
    <property type="entry name" value="6-PGluconate_DH-like_C_sf"/>
</dbReference>
<evidence type="ECO:0000256" key="1">
    <source>
        <dbReference type="ARBA" id="ARBA00006601"/>
    </source>
</evidence>
<dbReference type="Proteomes" id="UP000013776">
    <property type="component" value="Unassembled WGS sequence"/>
</dbReference>
<evidence type="ECO:0000313" key="4">
    <source>
        <dbReference type="EMBL" id="CCG84705.1"/>
    </source>
</evidence>
<dbReference type="InterPro" id="IPR014026">
    <property type="entry name" value="UDP-Glc/GDP-Man_DH_dimer"/>
</dbReference>
<accession>R4XG47</accession>
<dbReference type="PIRSF" id="PIRSF000124">
    <property type="entry name" value="UDPglc_GDPman_dh"/>
    <property type="match status" value="1"/>
</dbReference>
<dbReference type="GO" id="GO:0016628">
    <property type="term" value="F:oxidoreductase activity, acting on the CH-CH group of donors, NAD or NADP as acceptor"/>
    <property type="evidence" value="ECO:0007669"/>
    <property type="project" value="InterPro"/>
</dbReference>
<dbReference type="Pfam" id="PF03721">
    <property type="entry name" value="UDPG_MGDP_dh_N"/>
    <property type="match status" value="1"/>
</dbReference>
<dbReference type="eggNOG" id="ENOG502QQVE">
    <property type="taxonomic scope" value="Eukaryota"/>
</dbReference>
<dbReference type="InterPro" id="IPR001732">
    <property type="entry name" value="UDP-Glc/GDP-Man_DH_N"/>
</dbReference>
<feature type="domain" description="UDP-glucose/GDP-mannose dehydrogenase N-terminal" evidence="3">
    <location>
        <begin position="100"/>
        <end position="203"/>
    </location>
</feature>
<dbReference type="EMBL" id="CAHR02000289">
    <property type="protein sequence ID" value="CCG84705.1"/>
    <property type="molecule type" value="Genomic_DNA"/>
</dbReference>
<dbReference type="Gene3D" id="3.40.50.720">
    <property type="entry name" value="NAD(P)-binding Rossmann-like Domain"/>
    <property type="match status" value="2"/>
</dbReference>
<evidence type="ECO:0000259" key="3">
    <source>
        <dbReference type="Pfam" id="PF03721"/>
    </source>
</evidence>
<dbReference type="GO" id="GO:0000271">
    <property type="term" value="P:polysaccharide biosynthetic process"/>
    <property type="evidence" value="ECO:0007669"/>
    <property type="project" value="InterPro"/>
</dbReference>
<dbReference type="GO" id="GO:0016616">
    <property type="term" value="F:oxidoreductase activity, acting on the CH-OH group of donors, NAD or NADP as acceptor"/>
    <property type="evidence" value="ECO:0007669"/>
    <property type="project" value="InterPro"/>
</dbReference>
<dbReference type="Pfam" id="PF00984">
    <property type="entry name" value="UDPG_MGDP_dh"/>
    <property type="match status" value="1"/>
</dbReference>